<dbReference type="Proteomes" id="UP000007798">
    <property type="component" value="Unassembled WGS sequence"/>
</dbReference>
<dbReference type="CDD" id="cd22971">
    <property type="entry name" value="DD_RIIAD1"/>
    <property type="match status" value="1"/>
</dbReference>
<gene>
    <name evidence="1" type="primary">Dwil\GK24509</name>
    <name evidence="1" type="ORF">Dwil_GK24509</name>
</gene>
<evidence type="ECO:0000313" key="1">
    <source>
        <dbReference type="EMBL" id="EDW77524.2"/>
    </source>
</evidence>
<dbReference type="OrthoDB" id="10249338at2759"/>
<sequence length="170" mass="19346">MDSRKSQVSEHRASEILKQKELIDANMARFYETIGNVSRNLRKSDWSYLHQHPEVRAIIRVIITEAISHNPKNIFHFAAELFDCNNNQSLVAKINKQLKWIDEQLIGASYSPVDGEMLFSESSDISVTDRKPECADGFKRVDPVNVDNAEKTCVEPKVTICPENLKPSCL</sequence>
<reference evidence="1 2" key="1">
    <citation type="journal article" date="2007" name="Nature">
        <title>Evolution of genes and genomes on the Drosophila phylogeny.</title>
        <authorList>
            <consortium name="Drosophila 12 Genomes Consortium"/>
            <person name="Clark A.G."/>
            <person name="Eisen M.B."/>
            <person name="Smith D.R."/>
            <person name="Bergman C.M."/>
            <person name="Oliver B."/>
            <person name="Markow T.A."/>
            <person name="Kaufman T.C."/>
            <person name="Kellis M."/>
            <person name="Gelbart W."/>
            <person name="Iyer V.N."/>
            <person name="Pollard D.A."/>
            <person name="Sackton T.B."/>
            <person name="Larracuente A.M."/>
            <person name="Singh N.D."/>
            <person name="Abad J.P."/>
            <person name="Abt D.N."/>
            <person name="Adryan B."/>
            <person name="Aguade M."/>
            <person name="Akashi H."/>
            <person name="Anderson W.W."/>
            <person name="Aquadro C.F."/>
            <person name="Ardell D.H."/>
            <person name="Arguello R."/>
            <person name="Artieri C.G."/>
            <person name="Barbash D.A."/>
            <person name="Barker D."/>
            <person name="Barsanti P."/>
            <person name="Batterham P."/>
            <person name="Batzoglou S."/>
            <person name="Begun D."/>
            <person name="Bhutkar A."/>
            <person name="Blanco E."/>
            <person name="Bosak S.A."/>
            <person name="Bradley R.K."/>
            <person name="Brand A.D."/>
            <person name="Brent M.R."/>
            <person name="Brooks A.N."/>
            <person name="Brown R.H."/>
            <person name="Butlin R.K."/>
            <person name="Caggese C."/>
            <person name="Calvi B.R."/>
            <person name="Bernardo de Carvalho A."/>
            <person name="Caspi A."/>
            <person name="Castrezana S."/>
            <person name="Celniker S.E."/>
            <person name="Chang J.L."/>
            <person name="Chapple C."/>
            <person name="Chatterji S."/>
            <person name="Chinwalla A."/>
            <person name="Civetta A."/>
            <person name="Clifton S.W."/>
            <person name="Comeron J.M."/>
            <person name="Costello J.C."/>
            <person name="Coyne J.A."/>
            <person name="Daub J."/>
            <person name="David R.G."/>
            <person name="Delcher A.L."/>
            <person name="Delehaunty K."/>
            <person name="Do C.B."/>
            <person name="Ebling H."/>
            <person name="Edwards K."/>
            <person name="Eickbush T."/>
            <person name="Evans J.D."/>
            <person name="Filipski A."/>
            <person name="Findeiss S."/>
            <person name="Freyhult E."/>
            <person name="Fulton L."/>
            <person name="Fulton R."/>
            <person name="Garcia A.C."/>
            <person name="Gardiner A."/>
            <person name="Garfield D.A."/>
            <person name="Garvin B.E."/>
            <person name="Gibson G."/>
            <person name="Gilbert D."/>
            <person name="Gnerre S."/>
            <person name="Godfrey J."/>
            <person name="Good R."/>
            <person name="Gotea V."/>
            <person name="Gravely B."/>
            <person name="Greenberg A.J."/>
            <person name="Griffiths-Jones S."/>
            <person name="Gross S."/>
            <person name="Guigo R."/>
            <person name="Gustafson E.A."/>
            <person name="Haerty W."/>
            <person name="Hahn M.W."/>
            <person name="Halligan D.L."/>
            <person name="Halpern A.L."/>
            <person name="Halter G.M."/>
            <person name="Han M.V."/>
            <person name="Heger A."/>
            <person name="Hillier L."/>
            <person name="Hinrichs A.S."/>
            <person name="Holmes I."/>
            <person name="Hoskins R.A."/>
            <person name="Hubisz M.J."/>
            <person name="Hultmark D."/>
            <person name="Huntley M.A."/>
            <person name="Jaffe D.B."/>
            <person name="Jagadeeshan S."/>
            <person name="Jeck W.R."/>
            <person name="Johnson J."/>
            <person name="Jones C.D."/>
            <person name="Jordan W.C."/>
            <person name="Karpen G.H."/>
            <person name="Kataoka E."/>
            <person name="Keightley P.D."/>
            <person name="Kheradpour P."/>
            <person name="Kirkness E.F."/>
            <person name="Koerich L.B."/>
            <person name="Kristiansen K."/>
            <person name="Kudrna D."/>
            <person name="Kulathinal R.J."/>
            <person name="Kumar S."/>
            <person name="Kwok R."/>
            <person name="Lander E."/>
            <person name="Langley C.H."/>
            <person name="Lapoint R."/>
            <person name="Lazzaro B.P."/>
            <person name="Lee S.J."/>
            <person name="Levesque L."/>
            <person name="Li R."/>
            <person name="Lin C.F."/>
            <person name="Lin M.F."/>
            <person name="Lindblad-Toh K."/>
            <person name="Llopart A."/>
            <person name="Long M."/>
            <person name="Low L."/>
            <person name="Lozovsky E."/>
            <person name="Lu J."/>
            <person name="Luo M."/>
            <person name="Machado C.A."/>
            <person name="Makalowski W."/>
            <person name="Marzo M."/>
            <person name="Matsuda M."/>
            <person name="Matzkin L."/>
            <person name="McAllister B."/>
            <person name="McBride C.S."/>
            <person name="McKernan B."/>
            <person name="McKernan K."/>
            <person name="Mendez-Lago M."/>
            <person name="Minx P."/>
            <person name="Mollenhauer M.U."/>
            <person name="Montooth K."/>
            <person name="Mount S.M."/>
            <person name="Mu X."/>
            <person name="Myers E."/>
            <person name="Negre B."/>
            <person name="Newfeld S."/>
            <person name="Nielsen R."/>
            <person name="Noor M.A."/>
            <person name="O'Grady P."/>
            <person name="Pachter L."/>
            <person name="Papaceit M."/>
            <person name="Parisi M.J."/>
            <person name="Parisi M."/>
            <person name="Parts L."/>
            <person name="Pedersen J.S."/>
            <person name="Pesole G."/>
            <person name="Phillippy A.M."/>
            <person name="Ponting C.P."/>
            <person name="Pop M."/>
            <person name="Porcelli D."/>
            <person name="Powell J.R."/>
            <person name="Prohaska S."/>
            <person name="Pruitt K."/>
            <person name="Puig M."/>
            <person name="Quesneville H."/>
            <person name="Ram K.R."/>
            <person name="Rand D."/>
            <person name="Rasmussen M.D."/>
            <person name="Reed L.K."/>
            <person name="Reenan R."/>
            <person name="Reily A."/>
            <person name="Remington K.A."/>
            <person name="Rieger T.T."/>
            <person name="Ritchie M.G."/>
            <person name="Robin C."/>
            <person name="Rogers Y.H."/>
            <person name="Rohde C."/>
            <person name="Rozas J."/>
            <person name="Rubenfield M.J."/>
            <person name="Ruiz A."/>
            <person name="Russo S."/>
            <person name="Salzberg S.L."/>
            <person name="Sanchez-Gracia A."/>
            <person name="Saranga D.J."/>
            <person name="Sato H."/>
            <person name="Schaeffer S.W."/>
            <person name="Schatz M.C."/>
            <person name="Schlenke T."/>
            <person name="Schwartz R."/>
            <person name="Segarra C."/>
            <person name="Singh R.S."/>
            <person name="Sirot L."/>
            <person name="Sirota M."/>
            <person name="Sisneros N.B."/>
            <person name="Smith C.D."/>
            <person name="Smith T.F."/>
            <person name="Spieth J."/>
            <person name="Stage D.E."/>
            <person name="Stark A."/>
            <person name="Stephan W."/>
            <person name="Strausberg R.L."/>
            <person name="Strempel S."/>
            <person name="Sturgill D."/>
            <person name="Sutton G."/>
            <person name="Sutton G.G."/>
            <person name="Tao W."/>
            <person name="Teichmann S."/>
            <person name="Tobari Y.N."/>
            <person name="Tomimura Y."/>
            <person name="Tsolas J.M."/>
            <person name="Valente V.L."/>
            <person name="Venter E."/>
            <person name="Venter J.C."/>
            <person name="Vicario S."/>
            <person name="Vieira F.G."/>
            <person name="Vilella A.J."/>
            <person name="Villasante A."/>
            <person name="Walenz B."/>
            <person name="Wang J."/>
            <person name="Wasserman M."/>
            <person name="Watts T."/>
            <person name="Wilson D."/>
            <person name="Wilson R.K."/>
            <person name="Wing R.A."/>
            <person name="Wolfner M.F."/>
            <person name="Wong A."/>
            <person name="Wong G.K."/>
            <person name="Wu C.I."/>
            <person name="Wu G."/>
            <person name="Yamamoto D."/>
            <person name="Yang H.P."/>
            <person name="Yang S.P."/>
            <person name="Yorke J.A."/>
            <person name="Yoshida K."/>
            <person name="Zdobnov E."/>
            <person name="Zhang P."/>
            <person name="Zhang Y."/>
            <person name="Zimin A.V."/>
            <person name="Baldwin J."/>
            <person name="Abdouelleil A."/>
            <person name="Abdulkadir J."/>
            <person name="Abebe A."/>
            <person name="Abera B."/>
            <person name="Abreu J."/>
            <person name="Acer S.C."/>
            <person name="Aftuck L."/>
            <person name="Alexander A."/>
            <person name="An P."/>
            <person name="Anderson E."/>
            <person name="Anderson S."/>
            <person name="Arachi H."/>
            <person name="Azer M."/>
            <person name="Bachantsang P."/>
            <person name="Barry A."/>
            <person name="Bayul T."/>
            <person name="Berlin A."/>
            <person name="Bessette D."/>
            <person name="Bloom T."/>
            <person name="Blye J."/>
            <person name="Boguslavskiy L."/>
            <person name="Bonnet C."/>
            <person name="Boukhgalter B."/>
            <person name="Bourzgui I."/>
            <person name="Brown A."/>
            <person name="Cahill P."/>
            <person name="Channer S."/>
            <person name="Cheshatsang Y."/>
            <person name="Chuda L."/>
            <person name="Citroen M."/>
            <person name="Collymore A."/>
            <person name="Cooke P."/>
            <person name="Costello M."/>
            <person name="D'Aco K."/>
            <person name="Daza R."/>
            <person name="De Haan G."/>
            <person name="DeGray S."/>
            <person name="DeMaso C."/>
            <person name="Dhargay N."/>
            <person name="Dooley K."/>
            <person name="Dooley E."/>
            <person name="Doricent M."/>
            <person name="Dorje P."/>
            <person name="Dorjee K."/>
            <person name="Dupes A."/>
            <person name="Elong R."/>
            <person name="Falk J."/>
            <person name="Farina A."/>
            <person name="Faro S."/>
            <person name="Ferguson D."/>
            <person name="Fisher S."/>
            <person name="Foley C.D."/>
            <person name="Franke A."/>
            <person name="Friedrich D."/>
            <person name="Gadbois L."/>
            <person name="Gearin G."/>
            <person name="Gearin C.R."/>
            <person name="Giannoukos G."/>
            <person name="Goode T."/>
            <person name="Graham J."/>
            <person name="Grandbois E."/>
            <person name="Grewal S."/>
            <person name="Gyaltsen K."/>
            <person name="Hafez N."/>
            <person name="Hagos B."/>
            <person name="Hall J."/>
            <person name="Henson C."/>
            <person name="Hollinger A."/>
            <person name="Honan T."/>
            <person name="Huard M.D."/>
            <person name="Hughes L."/>
            <person name="Hurhula B."/>
            <person name="Husby M.E."/>
            <person name="Kamat A."/>
            <person name="Kanga B."/>
            <person name="Kashin S."/>
            <person name="Khazanovich D."/>
            <person name="Kisner P."/>
            <person name="Lance K."/>
            <person name="Lara M."/>
            <person name="Lee W."/>
            <person name="Lennon N."/>
            <person name="Letendre F."/>
            <person name="LeVine R."/>
            <person name="Lipovsky A."/>
            <person name="Liu X."/>
            <person name="Liu J."/>
            <person name="Liu S."/>
            <person name="Lokyitsang T."/>
            <person name="Lokyitsang Y."/>
            <person name="Lubonja R."/>
            <person name="Lui A."/>
            <person name="MacDonald P."/>
            <person name="Magnisalis V."/>
            <person name="Maru K."/>
            <person name="Matthews C."/>
            <person name="McCusker W."/>
            <person name="McDonough S."/>
            <person name="Mehta T."/>
            <person name="Meldrim J."/>
            <person name="Meneus L."/>
            <person name="Mihai O."/>
            <person name="Mihalev A."/>
            <person name="Mihova T."/>
            <person name="Mittelman R."/>
            <person name="Mlenga V."/>
            <person name="Montmayeur A."/>
            <person name="Mulrain L."/>
            <person name="Navidi A."/>
            <person name="Naylor J."/>
            <person name="Negash T."/>
            <person name="Nguyen T."/>
            <person name="Nguyen N."/>
            <person name="Nicol R."/>
            <person name="Norbu C."/>
            <person name="Norbu N."/>
            <person name="Novod N."/>
            <person name="O'Neill B."/>
            <person name="Osman S."/>
            <person name="Markiewicz E."/>
            <person name="Oyono O.L."/>
            <person name="Patti C."/>
            <person name="Phunkhang P."/>
            <person name="Pierre F."/>
            <person name="Priest M."/>
            <person name="Raghuraman S."/>
            <person name="Rege F."/>
            <person name="Reyes R."/>
            <person name="Rise C."/>
            <person name="Rogov P."/>
            <person name="Ross K."/>
            <person name="Ryan E."/>
            <person name="Settipalli S."/>
            <person name="Shea T."/>
            <person name="Sherpa N."/>
            <person name="Shi L."/>
            <person name="Shih D."/>
            <person name="Sparrow T."/>
            <person name="Spaulding J."/>
            <person name="Stalker J."/>
            <person name="Stange-Thomann N."/>
            <person name="Stavropoulos S."/>
            <person name="Stone C."/>
            <person name="Strader C."/>
            <person name="Tesfaye S."/>
            <person name="Thomson T."/>
            <person name="Thoulutsang Y."/>
            <person name="Thoulutsang D."/>
            <person name="Topham K."/>
            <person name="Topping I."/>
            <person name="Tsamla T."/>
            <person name="Vassiliev H."/>
            <person name="Vo A."/>
            <person name="Wangchuk T."/>
            <person name="Wangdi T."/>
            <person name="Weiand M."/>
            <person name="Wilkinson J."/>
            <person name="Wilson A."/>
            <person name="Yadav S."/>
            <person name="Young G."/>
            <person name="Yu Q."/>
            <person name="Zembek L."/>
            <person name="Zhong D."/>
            <person name="Zimmer A."/>
            <person name="Zwirko Z."/>
            <person name="Jaffe D.B."/>
            <person name="Alvarez P."/>
            <person name="Brockman W."/>
            <person name="Butler J."/>
            <person name="Chin C."/>
            <person name="Gnerre S."/>
            <person name="Grabherr M."/>
            <person name="Kleber M."/>
            <person name="Mauceli E."/>
            <person name="MacCallum I."/>
        </authorList>
    </citation>
    <scope>NUCLEOTIDE SEQUENCE [LARGE SCALE GENOMIC DNA]</scope>
    <source>
        <strain evidence="2">Tucson 14030-0811.24</strain>
    </source>
</reference>
<organism evidence="1 2">
    <name type="scientific">Drosophila willistoni</name>
    <name type="common">Fruit fly</name>
    <dbReference type="NCBI Taxonomy" id="7260"/>
    <lineage>
        <taxon>Eukaryota</taxon>
        <taxon>Metazoa</taxon>
        <taxon>Ecdysozoa</taxon>
        <taxon>Arthropoda</taxon>
        <taxon>Hexapoda</taxon>
        <taxon>Insecta</taxon>
        <taxon>Pterygota</taxon>
        <taxon>Neoptera</taxon>
        <taxon>Endopterygota</taxon>
        <taxon>Diptera</taxon>
        <taxon>Brachycera</taxon>
        <taxon>Muscomorpha</taxon>
        <taxon>Ephydroidea</taxon>
        <taxon>Drosophilidae</taxon>
        <taxon>Drosophila</taxon>
        <taxon>Sophophora</taxon>
    </lineage>
</organism>
<dbReference type="InParanoid" id="B4N0B1"/>
<proteinExistence type="predicted"/>
<dbReference type="KEGG" id="dwi:6644062"/>
<evidence type="ECO:0000313" key="2">
    <source>
        <dbReference type="Proteomes" id="UP000007798"/>
    </source>
</evidence>
<protein>
    <submittedName>
        <fullName evidence="1">Uncharacterized protein</fullName>
    </submittedName>
</protein>
<accession>B4N0B1</accession>
<dbReference type="AlphaFoldDB" id="B4N0B1"/>
<keyword evidence="2" id="KW-1185">Reference proteome</keyword>
<dbReference type="HOGENOM" id="CLU_140576_0_0_1"/>
<dbReference type="EMBL" id="CH963920">
    <property type="protein sequence ID" value="EDW77524.2"/>
    <property type="molecule type" value="Genomic_DNA"/>
</dbReference>
<dbReference type="InterPro" id="IPR059162">
    <property type="entry name" value="RIIAD1"/>
</dbReference>
<name>B4N0B1_DROWI</name>